<evidence type="ECO:0000313" key="2">
    <source>
        <dbReference type="Proteomes" id="UP000479710"/>
    </source>
</evidence>
<dbReference type="EMBL" id="SPHZ02000003">
    <property type="protein sequence ID" value="KAF0927137.1"/>
    <property type="molecule type" value="Genomic_DNA"/>
</dbReference>
<organism evidence="1 2">
    <name type="scientific">Oryza meyeriana var. granulata</name>
    <dbReference type="NCBI Taxonomy" id="110450"/>
    <lineage>
        <taxon>Eukaryota</taxon>
        <taxon>Viridiplantae</taxon>
        <taxon>Streptophyta</taxon>
        <taxon>Embryophyta</taxon>
        <taxon>Tracheophyta</taxon>
        <taxon>Spermatophyta</taxon>
        <taxon>Magnoliopsida</taxon>
        <taxon>Liliopsida</taxon>
        <taxon>Poales</taxon>
        <taxon>Poaceae</taxon>
        <taxon>BOP clade</taxon>
        <taxon>Oryzoideae</taxon>
        <taxon>Oryzeae</taxon>
        <taxon>Oryzinae</taxon>
        <taxon>Oryza</taxon>
        <taxon>Oryza meyeriana</taxon>
    </lineage>
</organism>
<dbReference type="OrthoDB" id="717594at2759"/>
<dbReference type="AlphaFoldDB" id="A0A6G1ER86"/>
<sequence>MEPSIQGRLVCLDVHCPPARDQNALVTAITIKPPMTSCVVPWLRHLFHLRLGGARVRFAGGGVGHIFVMFFRPEDQERVCWLSPFREEGRRLSVFPHNRGENSFSFFYRYLVYITLEKFPLEFWHRRGVASCLSGFANLVNIDHACLHGHEFAAIFVMIKVEALDHIPHHLAFHKADETGIMVDIFTNEI</sequence>
<comment type="caution">
    <text evidence="1">The sequence shown here is derived from an EMBL/GenBank/DDBJ whole genome shotgun (WGS) entry which is preliminary data.</text>
</comment>
<dbReference type="PANTHER" id="PTHR34303">
    <property type="entry name" value="OS01G0890400 PROTEIN-RELATED"/>
    <property type="match status" value="1"/>
</dbReference>
<accession>A0A6G1ER86</accession>
<name>A0A6G1ER86_9ORYZ</name>
<gene>
    <name evidence="1" type="ORF">E2562_030584</name>
</gene>
<dbReference type="PANTHER" id="PTHR34303:SF10">
    <property type="entry name" value="RRM DOMAIN-CONTAINING PROTEIN"/>
    <property type="match status" value="1"/>
</dbReference>
<reference evidence="1 2" key="1">
    <citation type="submission" date="2019-11" db="EMBL/GenBank/DDBJ databases">
        <title>Whole genome sequence of Oryza granulata.</title>
        <authorList>
            <person name="Li W."/>
        </authorList>
    </citation>
    <scope>NUCLEOTIDE SEQUENCE [LARGE SCALE GENOMIC DNA]</scope>
    <source>
        <strain evidence="2">cv. Menghai</strain>
        <tissue evidence="1">Leaf</tissue>
    </source>
</reference>
<keyword evidence="2" id="KW-1185">Reference proteome</keyword>
<proteinExistence type="predicted"/>
<evidence type="ECO:0000313" key="1">
    <source>
        <dbReference type="EMBL" id="KAF0927137.1"/>
    </source>
</evidence>
<dbReference type="Proteomes" id="UP000479710">
    <property type="component" value="Unassembled WGS sequence"/>
</dbReference>
<protein>
    <submittedName>
        <fullName evidence="1">Uncharacterized protein</fullName>
    </submittedName>
</protein>